<evidence type="ECO:0000313" key="4">
    <source>
        <dbReference type="Proteomes" id="UP000654075"/>
    </source>
</evidence>
<dbReference type="Proteomes" id="UP000654075">
    <property type="component" value="Unassembled WGS sequence"/>
</dbReference>
<dbReference type="OrthoDB" id="10060552at2759"/>
<dbReference type="PRINTS" id="PR00303">
    <property type="entry name" value="SECYTRNLCASE"/>
</dbReference>
<dbReference type="AlphaFoldDB" id="A0A813EE27"/>
<dbReference type="Pfam" id="PF00344">
    <property type="entry name" value="SecY"/>
    <property type="match status" value="1"/>
</dbReference>
<keyword evidence="2" id="KW-0812">Transmembrane</keyword>
<accession>A0A813EE27</accession>
<keyword evidence="2" id="KW-1133">Transmembrane helix</keyword>
<evidence type="ECO:0008006" key="5">
    <source>
        <dbReference type="Google" id="ProtNLM"/>
    </source>
</evidence>
<keyword evidence="4" id="KW-1185">Reference proteome</keyword>
<comment type="similarity">
    <text evidence="1">Belongs to the SecY/SEC61-alpha family.</text>
</comment>
<dbReference type="PANTHER" id="PTHR10906">
    <property type="entry name" value="SECY/SEC61-ALPHA FAMILY MEMBER"/>
    <property type="match status" value="1"/>
</dbReference>
<name>A0A813EE27_POLGL</name>
<dbReference type="GO" id="GO:0015031">
    <property type="term" value="P:protein transport"/>
    <property type="evidence" value="ECO:0007669"/>
    <property type="project" value="InterPro"/>
</dbReference>
<comment type="caution">
    <text evidence="3">The sequence shown here is derived from an EMBL/GenBank/DDBJ whole genome shotgun (WGS) entry which is preliminary data.</text>
</comment>
<organism evidence="3 4">
    <name type="scientific">Polarella glacialis</name>
    <name type="common">Dinoflagellate</name>
    <dbReference type="NCBI Taxonomy" id="89957"/>
    <lineage>
        <taxon>Eukaryota</taxon>
        <taxon>Sar</taxon>
        <taxon>Alveolata</taxon>
        <taxon>Dinophyceae</taxon>
        <taxon>Suessiales</taxon>
        <taxon>Suessiaceae</taxon>
        <taxon>Polarella</taxon>
    </lineage>
</organism>
<reference evidence="3" key="1">
    <citation type="submission" date="2021-02" db="EMBL/GenBank/DDBJ databases">
        <authorList>
            <person name="Dougan E. K."/>
            <person name="Rhodes N."/>
            <person name="Thang M."/>
            <person name="Chan C."/>
        </authorList>
    </citation>
    <scope>NUCLEOTIDE SEQUENCE</scope>
</reference>
<evidence type="ECO:0000256" key="2">
    <source>
        <dbReference type="SAM" id="Phobius"/>
    </source>
</evidence>
<sequence length="113" mass="12523">VSTFQVLDPKDMATNLRKQAAAIPQVRPGKETQDYLTEVLSRSSIFGAVILALLFVLPNLIELLTQLNTPNGFGGTSLLILVGVGIDTWRQLQAELLMQQYATDVDQFYKGRK</sequence>
<proteinExistence type="inferred from homology"/>
<feature type="transmembrane region" description="Helical" evidence="2">
    <location>
        <begin position="39"/>
        <end position="61"/>
    </location>
</feature>
<dbReference type="SUPFAM" id="SSF103491">
    <property type="entry name" value="Preprotein translocase SecY subunit"/>
    <property type="match status" value="1"/>
</dbReference>
<keyword evidence="2" id="KW-0472">Membrane</keyword>
<dbReference type="Gene3D" id="1.10.3370.10">
    <property type="entry name" value="SecY subunit domain"/>
    <property type="match status" value="1"/>
</dbReference>
<protein>
    <recommendedName>
        <fullName evidence="5">Preprotein translocase subunit SecY</fullName>
    </recommendedName>
</protein>
<dbReference type="InterPro" id="IPR002208">
    <property type="entry name" value="SecY/SEC61-alpha"/>
</dbReference>
<evidence type="ECO:0000256" key="1">
    <source>
        <dbReference type="RuleBase" id="RU004349"/>
    </source>
</evidence>
<evidence type="ECO:0000313" key="3">
    <source>
        <dbReference type="EMBL" id="CAE8598783.1"/>
    </source>
</evidence>
<feature type="non-terminal residue" evidence="3">
    <location>
        <position position="113"/>
    </location>
</feature>
<dbReference type="GO" id="GO:0016020">
    <property type="term" value="C:membrane"/>
    <property type="evidence" value="ECO:0007669"/>
    <property type="project" value="InterPro"/>
</dbReference>
<dbReference type="EMBL" id="CAJNNV010010557">
    <property type="protein sequence ID" value="CAE8598783.1"/>
    <property type="molecule type" value="Genomic_DNA"/>
</dbReference>
<dbReference type="InterPro" id="IPR023201">
    <property type="entry name" value="SecY_dom_sf"/>
</dbReference>
<gene>
    <name evidence="3" type="ORF">PGLA1383_LOCUS17184</name>
</gene>